<protein>
    <submittedName>
        <fullName evidence="1">Uncharacterized protein</fullName>
    </submittedName>
</protein>
<sequence>MATATAWDESVTQCGPQNTLQDSSLAAWEVTVDETTVSNLAEFRGRSLKEYQFPFYCQKKMRPLYPEDHNGSVSIGKLFQSFSGASLQESVHKNSWLLDPEGQR</sequence>
<evidence type="ECO:0000313" key="2">
    <source>
        <dbReference type="Proteomes" id="UP001054837"/>
    </source>
</evidence>
<comment type="caution">
    <text evidence="1">The sequence shown here is derived from an EMBL/GenBank/DDBJ whole genome shotgun (WGS) entry which is preliminary data.</text>
</comment>
<dbReference type="EMBL" id="BPLQ01006286">
    <property type="protein sequence ID" value="GIY21305.1"/>
    <property type="molecule type" value="Genomic_DNA"/>
</dbReference>
<gene>
    <name evidence="1" type="ORF">CDAR_502621</name>
</gene>
<keyword evidence="2" id="KW-1185">Reference proteome</keyword>
<dbReference type="Proteomes" id="UP001054837">
    <property type="component" value="Unassembled WGS sequence"/>
</dbReference>
<proteinExistence type="predicted"/>
<evidence type="ECO:0000313" key="1">
    <source>
        <dbReference type="EMBL" id="GIY21305.1"/>
    </source>
</evidence>
<accession>A0AAV4RLZ5</accession>
<dbReference type="AlphaFoldDB" id="A0AAV4RLZ5"/>
<reference evidence="1 2" key="1">
    <citation type="submission" date="2021-06" db="EMBL/GenBank/DDBJ databases">
        <title>Caerostris darwini draft genome.</title>
        <authorList>
            <person name="Kono N."/>
            <person name="Arakawa K."/>
        </authorList>
    </citation>
    <scope>NUCLEOTIDE SEQUENCE [LARGE SCALE GENOMIC DNA]</scope>
</reference>
<organism evidence="1 2">
    <name type="scientific">Caerostris darwini</name>
    <dbReference type="NCBI Taxonomy" id="1538125"/>
    <lineage>
        <taxon>Eukaryota</taxon>
        <taxon>Metazoa</taxon>
        <taxon>Ecdysozoa</taxon>
        <taxon>Arthropoda</taxon>
        <taxon>Chelicerata</taxon>
        <taxon>Arachnida</taxon>
        <taxon>Araneae</taxon>
        <taxon>Araneomorphae</taxon>
        <taxon>Entelegynae</taxon>
        <taxon>Araneoidea</taxon>
        <taxon>Araneidae</taxon>
        <taxon>Caerostris</taxon>
    </lineage>
</organism>
<name>A0AAV4RLZ5_9ARAC</name>